<evidence type="ECO:0000313" key="3">
    <source>
        <dbReference type="Proteomes" id="UP001182556"/>
    </source>
</evidence>
<dbReference type="EMBL" id="JAODAN010000004">
    <property type="protein sequence ID" value="KAK1924618.1"/>
    <property type="molecule type" value="Genomic_DNA"/>
</dbReference>
<gene>
    <name evidence="2" type="ORF">DB88DRAFT_472009</name>
</gene>
<accession>A0AAD9FR05</accession>
<name>A0AAD9FR05_PAPLA</name>
<evidence type="ECO:0000313" key="2">
    <source>
        <dbReference type="EMBL" id="KAK1924618.1"/>
    </source>
</evidence>
<feature type="region of interest" description="Disordered" evidence="1">
    <location>
        <begin position="264"/>
        <end position="289"/>
    </location>
</feature>
<keyword evidence="3" id="KW-1185">Reference proteome</keyword>
<comment type="caution">
    <text evidence="2">The sequence shown here is derived from an EMBL/GenBank/DDBJ whole genome shotgun (WGS) entry which is preliminary data.</text>
</comment>
<reference evidence="2" key="1">
    <citation type="submission" date="2023-02" db="EMBL/GenBank/DDBJ databases">
        <title>Identification and recombinant expression of a fungal hydrolase from Papiliotrema laurentii that hydrolyzes apple cutin and clears colloidal polyester polyurethane.</title>
        <authorList>
            <consortium name="DOE Joint Genome Institute"/>
            <person name="Roman V.A."/>
            <person name="Bojanowski C."/>
            <person name="Crable B.R."/>
            <person name="Wagner D.N."/>
            <person name="Hung C.S."/>
            <person name="Nadeau L.J."/>
            <person name="Schratz L."/>
            <person name="Haridas S."/>
            <person name="Pangilinan J."/>
            <person name="Lipzen A."/>
            <person name="Na H."/>
            <person name="Yan M."/>
            <person name="Ng V."/>
            <person name="Grigoriev I.V."/>
            <person name="Spatafora J.W."/>
            <person name="Barlow D."/>
            <person name="Biffinger J."/>
            <person name="Kelley-Loughnane N."/>
            <person name="Varaljay V.A."/>
            <person name="Crookes-Goodson W.J."/>
        </authorList>
    </citation>
    <scope>NUCLEOTIDE SEQUENCE</scope>
    <source>
        <strain evidence="2">5307AH</strain>
    </source>
</reference>
<sequence>MNTPDDHLPDPLESLEHPGSSLFIPVQPLHPTEGLSGSWPSSVQGAARAPILNPYEAFANETYRNPRSSYCLSMGLWEKAKESCGYRRRFVRWIRRSDTEMLELAKEDWGKILREQEEFLKHAKSKLPKSFFGEKRYMISTNESLTEALKESVAKYDTSDEKSRSAAFGELERSFKPVSCIFNKNCQMACWLEANNAKMKARRLESLQSELSSKLSRIRSGLYSELEISEMRDQLQRCQVSLAQTDSLIDDVVASCQDDAPELRSEVEDTAADSSSERSTVEGAEDNGPLRRIGANNMFALGHQANISGDTLVDIEFA</sequence>
<dbReference type="AlphaFoldDB" id="A0AAD9FR05"/>
<proteinExistence type="predicted"/>
<evidence type="ECO:0000256" key="1">
    <source>
        <dbReference type="SAM" id="MobiDB-lite"/>
    </source>
</evidence>
<protein>
    <submittedName>
        <fullName evidence="2">Uncharacterized protein</fullName>
    </submittedName>
</protein>
<dbReference type="Proteomes" id="UP001182556">
    <property type="component" value="Unassembled WGS sequence"/>
</dbReference>
<organism evidence="2 3">
    <name type="scientific">Papiliotrema laurentii</name>
    <name type="common">Cryptococcus laurentii</name>
    <dbReference type="NCBI Taxonomy" id="5418"/>
    <lineage>
        <taxon>Eukaryota</taxon>
        <taxon>Fungi</taxon>
        <taxon>Dikarya</taxon>
        <taxon>Basidiomycota</taxon>
        <taxon>Agaricomycotina</taxon>
        <taxon>Tremellomycetes</taxon>
        <taxon>Tremellales</taxon>
        <taxon>Rhynchogastremaceae</taxon>
        <taxon>Papiliotrema</taxon>
    </lineage>
</organism>